<evidence type="ECO:0000313" key="1">
    <source>
        <dbReference type="EMBL" id="SJZ97826.1"/>
    </source>
</evidence>
<dbReference type="AlphaFoldDB" id="A0A1T4Q2I0"/>
<name>A0A1T4Q2I0_9FIRM</name>
<dbReference type="EMBL" id="FUXA01000016">
    <property type="protein sequence ID" value="SJZ97826.1"/>
    <property type="molecule type" value="Genomic_DNA"/>
</dbReference>
<gene>
    <name evidence="1" type="ORF">SAMN02745110_02216</name>
</gene>
<keyword evidence="2" id="KW-1185">Reference proteome</keyword>
<reference evidence="1 2" key="1">
    <citation type="submission" date="2017-02" db="EMBL/GenBank/DDBJ databases">
        <authorList>
            <person name="Peterson S.W."/>
        </authorList>
    </citation>
    <scope>NUCLEOTIDE SEQUENCE [LARGE SCALE GENOMIC DNA]</scope>
    <source>
        <strain evidence="1 2">ATCC 17233</strain>
    </source>
</reference>
<dbReference type="RefSeq" id="WP_078788011.1">
    <property type="nucleotide sequence ID" value="NZ_FMTO01000014.1"/>
</dbReference>
<organism evidence="1 2">
    <name type="scientific">Eubacterium ruminantium</name>
    <dbReference type="NCBI Taxonomy" id="42322"/>
    <lineage>
        <taxon>Bacteria</taxon>
        <taxon>Bacillati</taxon>
        <taxon>Bacillota</taxon>
        <taxon>Clostridia</taxon>
        <taxon>Eubacteriales</taxon>
        <taxon>Eubacteriaceae</taxon>
        <taxon>Eubacterium</taxon>
    </lineage>
</organism>
<proteinExistence type="predicted"/>
<dbReference type="Proteomes" id="UP000189857">
    <property type="component" value="Unassembled WGS sequence"/>
</dbReference>
<sequence>MSDNNIIDIEIFKKSYKTALEKTAQKIGKEIEKAYESQITRFYNDYTPILYERTNSTWWASSGYRNYESWSTYLGDLQYQAGINIDPANIQSNRGDPYRADTDWVFNRTWHLGIHGINKNNRRFKRKKRRNGTEYEVSWNYRRFPTNTRPSPEKEFKSMFSKIKTHKHIDDIFSKYWIAEINKL</sequence>
<evidence type="ECO:0000313" key="2">
    <source>
        <dbReference type="Proteomes" id="UP000189857"/>
    </source>
</evidence>
<protein>
    <submittedName>
        <fullName evidence="1">Uncharacterized protein</fullName>
    </submittedName>
</protein>
<accession>A0A1T4Q2I0</accession>